<evidence type="ECO:0000256" key="1">
    <source>
        <dbReference type="SAM" id="MobiDB-lite"/>
    </source>
</evidence>
<dbReference type="Pfam" id="PF00704">
    <property type="entry name" value="Glyco_hydro_18"/>
    <property type="match status" value="2"/>
</dbReference>
<evidence type="ECO:0000256" key="2">
    <source>
        <dbReference type="SAM" id="SignalP"/>
    </source>
</evidence>
<sequence length="312" mass="34404">MASFNFVYFLSIVFSLFISTGSVIASHPVVKAGYYPSWALDNLPPSAINTSYFTHIIYAFLVPSNVTFKFNISSSEAKNLSNFATTLHHKNPPVKVLYSIGGGGVDPDRFGRMASKALTRQIFINATIDVAQWRYAIEKEARITHRPPLLLTAAVYYSADFLVYGDRRSYPAAAIKNYMDWVNVMCYDYHGSWDTSATGAHAALFDPNTNLSSIYGLKSWIRAGVPGNKLVMGLPLYGKSWKLKDPKLHGVGAPAVGVGQEMMVCFFTLRHLGFVGISFGQSAMILNGKSQHKHRGHGSKINENEVSLSSLM</sequence>
<dbReference type="GO" id="GO:0008061">
    <property type="term" value="F:chitin binding"/>
    <property type="evidence" value="ECO:0007669"/>
    <property type="project" value="InterPro"/>
</dbReference>
<feature type="region of interest" description="Disordered" evidence="1">
    <location>
        <begin position="290"/>
        <end position="312"/>
    </location>
</feature>
<keyword evidence="2" id="KW-0732">Signal</keyword>
<feature type="domain" description="GH18" evidence="3">
    <location>
        <begin position="29"/>
        <end position="312"/>
    </location>
</feature>
<protein>
    <submittedName>
        <fullName evidence="4">Class v chitinase</fullName>
    </submittedName>
</protein>
<dbReference type="PROSITE" id="PS51910">
    <property type="entry name" value="GH18_2"/>
    <property type="match status" value="1"/>
</dbReference>
<dbReference type="InterPro" id="IPR001223">
    <property type="entry name" value="Glyco_hydro18_cat"/>
</dbReference>
<proteinExistence type="predicted"/>
<feature type="signal peptide" evidence="2">
    <location>
        <begin position="1"/>
        <end position="25"/>
    </location>
</feature>
<organism evidence="4 5">
    <name type="scientific">Quercus suber</name>
    <name type="common">Cork oak</name>
    <dbReference type="NCBI Taxonomy" id="58331"/>
    <lineage>
        <taxon>Eukaryota</taxon>
        <taxon>Viridiplantae</taxon>
        <taxon>Streptophyta</taxon>
        <taxon>Embryophyta</taxon>
        <taxon>Tracheophyta</taxon>
        <taxon>Spermatophyta</taxon>
        <taxon>Magnoliopsida</taxon>
        <taxon>eudicotyledons</taxon>
        <taxon>Gunneridae</taxon>
        <taxon>Pentapetalae</taxon>
        <taxon>rosids</taxon>
        <taxon>fabids</taxon>
        <taxon>Fagales</taxon>
        <taxon>Fagaceae</taxon>
        <taxon>Quercus</taxon>
    </lineage>
</organism>
<dbReference type="SUPFAM" id="SSF51445">
    <property type="entry name" value="(Trans)glycosidases"/>
    <property type="match status" value="1"/>
</dbReference>
<name>A0AAW0K991_QUESU</name>
<dbReference type="Gene3D" id="3.20.20.80">
    <property type="entry name" value="Glycosidases"/>
    <property type="match status" value="2"/>
</dbReference>
<dbReference type="GO" id="GO:0006032">
    <property type="term" value="P:chitin catabolic process"/>
    <property type="evidence" value="ECO:0007669"/>
    <property type="project" value="TreeGrafter"/>
</dbReference>
<gene>
    <name evidence="4" type="primary">ChiC_13</name>
    <name evidence="4" type="ORF">CFP56_023094</name>
</gene>
<comment type="caution">
    <text evidence="4">The sequence shown here is derived from an EMBL/GenBank/DDBJ whole genome shotgun (WGS) entry which is preliminary data.</text>
</comment>
<keyword evidence="5" id="KW-1185">Reference proteome</keyword>
<dbReference type="Proteomes" id="UP000237347">
    <property type="component" value="Unassembled WGS sequence"/>
</dbReference>
<dbReference type="InterPro" id="IPR050314">
    <property type="entry name" value="Glycosyl_Hydrlase_18"/>
</dbReference>
<dbReference type="PANTHER" id="PTHR11177:SF396">
    <property type="entry name" value="NOD FACTOR HYDROLASE PROTEIN 1"/>
    <property type="match status" value="1"/>
</dbReference>
<evidence type="ECO:0000259" key="3">
    <source>
        <dbReference type="PROSITE" id="PS51910"/>
    </source>
</evidence>
<dbReference type="AlphaFoldDB" id="A0AAW0K991"/>
<evidence type="ECO:0000313" key="5">
    <source>
        <dbReference type="Proteomes" id="UP000237347"/>
    </source>
</evidence>
<dbReference type="InterPro" id="IPR017853">
    <property type="entry name" value="GH"/>
</dbReference>
<evidence type="ECO:0000313" key="4">
    <source>
        <dbReference type="EMBL" id="KAK7835803.1"/>
    </source>
</evidence>
<dbReference type="InterPro" id="IPR011583">
    <property type="entry name" value="Chitinase_II/V-like_cat"/>
</dbReference>
<dbReference type="GO" id="GO:0004568">
    <property type="term" value="F:chitinase activity"/>
    <property type="evidence" value="ECO:0007669"/>
    <property type="project" value="TreeGrafter"/>
</dbReference>
<reference evidence="4 5" key="1">
    <citation type="journal article" date="2018" name="Sci. Data">
        <title>The draft genome sequence of cork oak.</title>
        <authorList>
            <person name="Ramos A.M."/>
            <person name="Usie A."/>
            <person name="Barbosa P."/>
            <person name="Barros P.M."/>
            <person name="Capote T."/>
            <person name="Chaves I."/>
            <person name="Simoes F."/>
            <person name="Abreu I."/>
            <person name="Carrasquinho I."/>
            <person name="Faro C."/>
            <person name="Guimaraes J.B."/>
            <person name="Mendonca D."/>
            <person name="Nobrega F."/>
            <person name="Rodrigues L."/>
            <person name="Saibo N.J.M."/>
            <person name="Varela M.C."/>
            <person name="Egas C."/>
            <person name="Matos J."/>
            <person name="Miguel C.M."/>
            <person name="Oliveira M.M."/>
            <person name="Ricardo C.P."/>
            <person name="Goncalves S."/>
        </authorList>
    </citation>
    <scope>NUCLEOTIDE SEQUENCE [LARGE SCALE GENOMIC DNA]</scope>
    <source>
        <strain evidence="5">cv. HL8</strain>
    </source>
</reference>
<dbReference type="GO" id="GO:0005576">
    <property type="term" value="C:extracellular region"/>
    <property type="evidence" value="ECO:0007669"/>
    <property type="project" value="TreeGrafter"/>
</dbReference>
<accession>A0AAW0K991</accession>
<feature type="chain" id="PRO_5043698941" evidence="2">
    <location>
        <begin position="26"/>
        <end position="312"/>
    </location>
</feature>
<dbReference type="EMBL" id="PKMF04000364">
    <property type="protein sequence ID" value="KAK7835803.1"/>
    <property type="molecule type" value="Genomic_DNA"/>
</dbReference>
<dbReference type="SMART" id="SM00636">
    <property type="entry name" value="Glyco_18"/>
    <property type="match status" value="1"/>
</dbReference>
<dbReference type="GO" id="GO:0005975">
    <property type="term" value="P:carbohydrate metabolic process"/>
    <property type="evidence" value="ECO:0007669"/>
    <property type="project" value="InterPro"/>
</dbReference>
<dbReference type="PANTHER" id="PTHR11177">
    <property type="entry name" value="CHITINASE"/>
    <property type="match status" value="1"/>
</dbReference>